<sequence>MAETNLAQNIVEKERKRAIERIIKANITRE</sequence>
<protein>
    <submittedName>
        <fullName evidence="1">Uncharacterized protein</fullName>
    </submittedName>
</protein>
<organism evidence="1 2">
    <name type="scientific">Acetatifactor muris</name>
    <dbReference type="NCBI Taxonomy" id="879566"/>
    <lineage>
        <taxon>Bacteria</taxon>
        <taxon>Bacillati</taxon>
        <taxon>Bacillota</taxon>
        <taxon>Clostridia</taxon>
        <taxon>Lachnospirales</taxon>
        <taxon>Lachnospiraceae</taxon>
        <taxon>Acetatifactor</taxon>
    </lineage>
</organism>
<accession>A0A2K4ZHQ6</accession>
<dbReference type="EMBL" id="OFSM01000012">
    <property type="protein sequence ID" value="SOY29932.1"/>
    <property type="molecule type" value="Genomic_DNA"/>
</dbReference>
<gene>
    <name evidence="1" type="ORF">AMURIS_02653</name>
</gene>
<name>A0A2K4ZHQ6_9FIRM</name>
<evidence type="ECO:0000313" key="2">
    <source>
        <dbReference type="Proteomes" id="UP000236311"/>
    </source>
</evidence>
<keyword evidence="2" id="KW-1185">Reference proteome</keyword>
<evidence type="ECO:0000313" key="1">
    <source>
        <dbReference type="EMBL" id="SOY29932.1"/>
    </source>
</evidence>
<dbReference type="Proteomes" id="UP000236311">
    <property type="component" value="Unassembled WGS sequence"/>
</dbReference>
<dbReference type="AlphaFoldDB" id="A0A2K4ZHQ6"/>
<reference evidence="1 2" key="1">
    <citation type="submission" date="2018-01" db="EMBL/GenBank/DDBJ databases">
        <authorList>
            <person name="Gaut B.S."/>
            <person name="Morton B.R."/>
            <person name="Clegg M.T."/>
            <person name="Duvall M.R."/>
        </authorList>
    </citation>
    <scope>NUCLEOTIDE SEQUENCE [LARGE SCALE GENOMIC DNA]</scope>
    <source>
        <strain evidence="1">GP69</strain>
    </source>
</reference>
<proteinExistence type="predicted"/>